<dbReference type="InterPro" id="IPR044736">
    <property type="entry name" value="Gid1/RanBPM/SPLA_SPRY"/>
</dbReference>
<dbReference type="InterPro" id="IPR043136">
    <property type="entry name" value="B30.2/SPRY_sf"/>
</dbReference>
<dbReference type="Pfam" id="PF00622">
    <property type="entry name" value="SPRY"/>
    <property type="match status" value="1"/>
</dbReference>
<dbReference type="InterPro" id="IPR050618">
    <property type="entry name" value="Ubq-SigPath_Reg"/>
</dbReference>
<sequence length="494" mass="56910">MIFNIETKPLQDETPVLQEGLTEFINFHINKLSVNYIGNSNPSIPACVKCSHPARPFPNTYIYYFEITINNLNISRPSVIIGLTDETFILNNIIGTTKKSYGLRADGKLFHSPFQTLDFSHKFSLNDVVGCGIMFISRKVFFTRNGILLGRPFDLADNTPLFASACLTSLQDFISFNFLGPFKYKLDIMIEEEKSKVQRQVREEKVDCRDIFKLIKGYLEYQGYADTLGAFEEFIDLDMKNLIKNKSRSFSGIISERYNSTDLDPLCIECDTLGKLCCVCVKKIMETVEVGTNVRLPERYDRCDSVDLTSLYLKKTDFIEDFVKTPRDVKDVKQRGILRQVILKGNIKDVYDFIIENFPDMVNDELCMLYLAIQEFIEMVKKKNVYGALDFAREKLAEYKDFMVYYRDEYDVQIKVLDVFGVIAYEDPYDSPLKFLLGKNQLELTADLVNLRIVQKNKNGKSSLEEALKHVLCTQFLYQENILINTPAKISFAI</sequence>
<name>A0A1R2AWP4_9CILI</name>
<keyword evidence="4" id="KW-1185">Reference proteome</keyword>
<dbReference type="InterPro" id="IPR013144">
    <property type="entry name" value="CRA_dom"/>
</dbReference>
<dbReference type="CDD" id="cd12885">
    <property type="entry name" value="SPRY_RanBP_like"/>
    <property type="match status" value="1"/>
</dbReference>
<dbReference type="PROSITE" id="PS50897">
    <property type="entry name" value="CTLH"/>
    <property type="match status" value="1"/>
</dbReference>
<feature type="domain" description="CTLH" evidence="2">
    <location>
        <begin position="331"/>
        <end position="387"/>
    </location>
</feature>
<evidence type="ECO:0000313" key="3">
    <source>
        <dbReference type="EMBL" id="OMJ68959.1"/>
    </source>
</evidence>
<dbReference type="SMART" id="SM00449">
    <property type="entry name" value="SPRY"/>
    <property type="match status" value="1"/>
</dbReference>
<evidence type="ECO:0000259" key="2">
    <source>
        <dbReference type="PROSITE" id="PS50897"/>
    </source>
</evidence>
<dbReference type="InterPro" id="IPR006595">
    <property type="entry name" value="CTLH_C"/>
</dbReference>
<protein>
    <recommendedName>
        <fullName evidence="5">B30.2/SPRY domain-containing protein</fullName>
    </recommendedName>
</protein>
<proteinExistence type="predicted"/>
<dbReference type="SMART" id="SM00757">
    <property type="entry name" value="CRA"/>
    <property type="match status" value="1"/>
</dbReference>
<dbReference type="Pfam" id="PF10607">
    <property type="entry name" value="CTLH"/>
    <property type="match status" value="1"/>
</dbReference>
<comment type="caution">
    <text evidence="3">The sequence shown here is derived from an EMBL/GenBank/DDBJ whole genome shotgun (WGS) entry which is preliminary data.</text>
</comment>
<evidence type="ECO:0000259" key="1">
    <source>
        <dbReference type="PROSITE" id="PS50188"/>
    </source>
</evidence>
<accession>A0A1R2AWP4</accession>
<dbReference type="PANTHER" id="PTHR12864">
    <property type="entry name" value="RAN BINDING PROTEIN 9-RELATED"/>
    <property type="match status" value="1"/>
</dbReference>
<dbReference type="OrthoDB" id="313453at2759"/>
<dbReference type="SMART" id="SM00668">
    <property type="entry name" value="CTLH"/>
    <property type="match status" value="1"/>
</dbReference>
<organism evidence="3 4">
    <name type="scientific">Stentor coeruleus</name>
    <dbReference type="NCBI Taxonomy" id="5963"/>
    <lineage>
        <taxon>Eukaryota</taxon>
        <taxon>Sar</taxon>
        <taxon>Alveolata</taxon>
        <taxon>Ciliophora</taxon>
        <taxon>Postciliodesmatophora</taxon>
        <taxon>Heterotrichea</taxon>
        <taxon>Heterotrichida</taxon>
        <taxon>Stentoridae</taxon>
        <taxon>Stentor</taxon>
    </lineage>
</organism>
<gene>
    <name evidence="3" type="ORF">SteCoe_33438</name>
</gene>
<feature type="domain" description="B30.2/SPRY" evidence="1">
    <location>
        <begin position="1"/>
        <end position="183"/>
    </location>
</feature>
<evidence type="ECO:0000313" key="4">
    <source>
        <dbReference type="Proteomes" id="UP000187209"/>
    </source>
</evidence>
<dbReference type="InterPro" id="IPR001870">
    <property type="entry name" value="B30.2/SPRY"/>
</dbReference>
<dbReference type="AlphaFoldDB" id="A0A1R2AWP4"/>
<dbReference type="InterPro" id="IPR013320">
    <property type="entry name" value="ConA-like_dom_sf"/>
</dbReference>
<reference evidence="3 4" key="1">
    <citation type="submission" date="2016-11" db="EMBL/GenBank/DDBJ databases">
        <title>The macronuclear genome of Stentor coeruleus: a giant cell with tiny introns.</title>
        <authorList>
            <person name="Slabodnick M."/>
            <person name="Ruby J.G."/>
            <person name="Reiff S.B."/>
            <person name="Swart E.C."/>
            <person name="Gosai S."/>
            <person name="Prabakaran S."/>
            <person name="Witkowska E."/>
            <person name="Larue G.E."/>
            <person name="Fisher S."/>
            <person name="Freeman R.M."/>
            <person name="Gunawardena J."/>
            <person name="Chu W."/>
            <person name="Stover N.A."/>
            <person name="Gregory B.D."/>
            <person name="Nowacki M."/>
            <person name="Derisi J."/>
            <person name="Roy S.W."/>
            <person name="Marshall W.F."/>
            <person name="Sood P."/>
        </authorList>
    </citation>
    <scope>NUCLEOTIDE SEQUENCE [LARGE SCALE GENOMIC DNA]</scope>
    <source>
        <strain evidence="3">WM001</strain>
    </source>
</reference>
<dbReference type="EMBL" id="MPUH01001258">
    <property type="protein sequence ID" value="OMJ68959.1"/>
    <property type="molecule type" value="Genomic_DNA"/>
</dbReference>
<dbReference type="InterPro" id="IPR003877">
    <property type="entry name" value="SPRY_dom"/>
</dbReference>
<dbReference type="Proteomes" id="UP000187209">
    <property type="component" value="Unassembled WGS sequence"/>
</dbReference>
<dbReference type="InterPro" id="IPR024964">
    <property type="entry name" value="CTLH/CRA"/>
</dbReference>
<evidence type="ECO:0008006" key="5">
    <source>
        <dbReference type="Google" id="ProtNLM"/>
    </source>
</evidence>
<dbReference type="PROSITE" id="PS50188">
    <property type="entry name" value="B302_SPRY"/>
    <property type="match status" value="1"/>
</dbReference>
<dbReference type="SUPFAM" id="SSF49899">
    <property type="entry name" value="Concanavalin A-like lectins/glucanases"/>
    <property type="match status" value="1"/>
</dbReference>
<dbReference type="Gene3D" id="2.60.120.920">
    <property type="match status" value="1"/>
</dbReference>